<keyword evidence="4" id="KW-1185">Reference proteome</keyword>
<evidence type="ECO:0000259" key="2">
    <source>
        <dbReference type="PROSITE" id="PS51819"/>
    </source>
</evidence>
<dbReference type="PROSITE" id="PS00934">
    <property type="entry name" value="GLYOXALASE_I_1"/>
    <property type="match status" value="1"/>
</dbReference>
<dbReference type="PANTHER" id="PTHR46142">
    <property type="match status" value="1"/>
</dbReference>
<keyword evidence="1" id="KW-0479">Metal-binding</keyword>
<dbReference type="InterPro" id="IPR004360">
    <property type="entry name" value="Glyas_Fos-R_dOase_dom"/>
</dbReference>
<accession>A0ABX7PWF5</accession>
<evidence type="ECO:0000313" key="3">
    <source>
        <dbReference type="EMBL" id="QSR86988.1"/>
    </source>
</evidence>
<protein>
    <submittedName>
        <fullName evidence="3">VOC family protein</fullName>
    </submittedName>
</protein>
<evidence type="ECO:0000313" key="4">
    <source>
        <dbReference type="Proteomes" id="UP000663088"/>
    </source>
</evidence>
<dbReference type="Gene3D" id="3.10.180.10">
    <property type="entry name" value="2,3-Dihydroxybiphenyl 1,2-Dioxygenase, domain 1"/>
    <property type="match status" value="1"/>
</dbReference>
<name>A0ABX7PWF5_9BACT</name>
<dbReference type="SUPFAM" id="SSF54593">
    <property type="entry name" value="Glyoxalase/Bleomycin resistance protein/Dihydroxybiphenyl dioxygenase"/>
    <property type="match status" value="1"/>
</dbReference>
<evidence type="ECO:0000256" key="1">
    <source>
        <dbReference type="ARBA" id="ARBA00022723"/>
    </source>
</evidence>
<dbReference type="InterPro" id="IPR037523">
    <property type="entry name" value="VOC_core"/>
</dbReference>
<dbReference type="Proteomes" id="UP000663088">
    <property type="component" value="Chromosome"/>
</dbReference>
<dbReference type="PANTHER" id="PTHR46142:SF3">
    <property type="entry name" value="F18B13.24 PROTEIN"/>
    <property type="match status" value="1"/>
</dbReference>
<dbReference type="InterPro" id="IPR018146">
    <property type="entry name" value="Glyoxalase_1_CS"/>
</dbReference>
<organism evidence="3 4">
    <name type="scientific">Candidatus Methylacidiphilum infernorum</name>
    <dbReference type="NCBI Taxonomy" id="511746"/>
    <lineage>
        <taxon>Bacteria</taxon>
        <taxon>Pseudomonadati</taxon>
        <taxon>Verrucomicrobiota</taxon>
        <taxon>Methylacidiphilae</taxon>
        <taxon>Methylacidiphilales</taxon>
        <taxon>Methylacidiphilaceae</taxon>
        <taxon>Methylacidiphilum (ex Ratnadevi et al. 2023)</taxon>
    </lineage>
</organism>
<dbReference type="Pfam" id="PF00903">
    <property type="entry name" value="Glyoxalase"/>
    <property type="match status" value="1"/>
</dbReference>
<dbReference type="InterPro" id="IPR029068">
    <property type="entry name" value="Glyas_Bleomycin-R_OHBP_Dase"/>
</dbReference>
<proteinExistence type="predicted"/>
<dbReference type="PROSITE" id="PS51819">
    <property type="entry name" value="VOC"/>
    <property type="match status" value="1"/>
</dbReference>
<dbReference type="RefSeq" id="WP_206847440.1">
    <property type="nucleotide sequence ID" value="NZ_CP065956.1"/>
</dbReference>
<sequence length="137" mass="15868">MIAIGSIHHVTLTVKDLDRSIRFYTQLLGLQPIERPSFPFKGAWFKVGTQQLHLIEREEKQRTSSLVINPQQQHVAFRAKNIQKALEWLRTNGYKEDHPEPTQRLLVKLESRAGFPQIFLFDPDGHLLEINAEDKGD</sequence>
<reference evidence="3 4" key="1">
    <citation type="submission" date="2020-12" db="EMBL/GenBank/DDBJ databases">
        <authorList>
            <person name="Awala S.I."/>
            <person name="Gwak J.-H."/>
            <person name="Kim S.-J."/>
            <person name="Rhee S.-K."/>
        </authorList>
    </citation>
    <scope>NUCLEOTIDE SEQUENCE [LARGE SCALE GENOMIC DNA]</scope>
    <source>
        <strain evidence="3 4">IT5</strain>
    </source>
</reference>
<feature type="domain" description="VOC" evidence="2">
    <location>
        <begin position="6"/>
        <end position="133"/>
    </location>
</feature>
<gene>
    <name evidence="3" type="ORF">EM20IM_01035</name>
</gene>
<dbReference type="EMBL" id="CP065956">
    <property type="protein sequence ID" value="QSR86988.1"/>
    <property type="molecule type" value="Genomic_DNA"/>
</dbReference>